<gene>
    <name evidence="2" type="ORF">GCM10023090_29340</name>
</gene>
<reference evidence="3" key="1">
    <citation type="journal article" date="2019" name="Int. J. Syst. Evol. Microbiol.">
        <title>The Global Catalogue of Microorganisms (GCM) 10K type strain sequencing project: providing services to taxonomists for standard genome sequencing and annotation.</title>
        <authorList>
            <consortium name="The Broad Institute Genomics Platform"/>
            <consortium name="The Broad Institute Genome Sequencing Center for Infectious Disease"/>
            <person name="Wu L."/>
            <person name="Ma J."/>
        </authorList>
    </citation>
    <scope>NUCLEOTIDE SEQUENCE [LARGE SCALE GENOMIC DNA]</scope>
    <source>
        <strain evidence="3">JCM 31890</strain>
    </source>
</reference>
<protein>
    <submittedName>
        <fullName evidence="2">Uncharacterized protein</fullName>
    </submittedName>
</protein>
<evidence type="ECO:0000313" key="2">
    <source>
        <dbReference type="EMBL" id="GAA4429383.1"/>
    </source>
</evidence>
<keyword evidence="3" id="KW-1185">Reference proteome</keyword>
<dbReference type="Proteomes" id="UP001501788">
    <property type="component" value="Unassembled WGS sequence"/>
</dbReference>
<evidence type="ECO:0000313" key="3">
    <source>
        <dbReference type="Proteomes" id="UP001501788"/>
    </source>
</evidence>
<proteinExistence type="predicted"/>
<organism evidence="2 3">
    <name type="scientific">Acidovorax lacteus</name>
    <dbReference type="NCBI Taxonomy" id="1924988"/>
    <lineage>
        <taxon>Bacteria</taxon>
        <taxon>Pseudomonadati</taxon>
        <taxon>Pseudomonadota</taxon>
        <taxon>Betaproteobacteria</taxon>
        <taxon>Burkholderiales</taxon>
        <taxon>Comamonadaceae</taxon>
        <taxon>Acidovorax</taxon>
    </lineage>
</organism>
<sequence>MLDIWTFEANIITTLAHSLYRVMRVPMQRRNLGRRQTGRLRPQAEPRTERTGALQPGGLARRDLVRHPLRRAHLPGPGCGASLLPPDPPLTAAHHFARPAPPTQGDCTDEKKAPDRNLALCIWGG</sequence>
<feature type="region of interest" description="Disordered" evidence="1">
    <location>
        <begin position="31"/>
        <end position="54"/>
    </location>
</feature>
<dbReference type="EMBL" id="BAABEX010000030">
    <property type="protein sequence ID" value="GAA4429383.1"/>
    <property type="molecule type" value="Genomic_DNA"/>
</dbReference>
<evidence type="ECO:0000256" key="1">
    <source>
        <dbReference type="SAM" id="MobiDB-lite"/>
    </source>
</evidence>
<name>A0ABP8LHW5_9BURK</name>
<accession>A0ABP8LHW5</accession>
<comment type="caution">
    <text evidence="2">The sequence shown here is derived from an EMBL/GenBank/DDBJ whole genome shotgun (WGS) entry which is preliminary data.</text>
</comment>
<feature type="region of interest" description="Disordered" evidence="1">
    <location>
        <begin position="70"/>
        <end position="111"/>
    </location>
</feature>